<keyword evidence="1" id="KW-0472">Membrane</keyword>
<keyword evidence="1" id="KW-1133">Transmembrane helix</keyword>
<feature type="transmembrane region" description="Helical" evidence="1">
    <location>
        <begin position="253"/>
        <end position="272"/>
    </location>
</feature>
<dbReference type="InterPro" id="IPR036909">
    <property type="entry name" value="Cyt_c-like_dom_sf"/>
</dbReference>
<gene>
    <name evidence="3" type="ORF">SFMTTN_1047</name>
</gene>
<dbReference type="Pfam" id="PF06181">
    <property type="entry name" value="Urate_ox_N"/>
    <property type="match status" value="1"/>
</dbReference>
<comment type="caution">
    <text evidence="3">The sequence shown here is derived from an EMBL/GenBank/DDBJ whole genome shotgun (WGS) entry which is preliminary data.</text>
</comment>
<feature type="transmembrane region" description="Helical" evidence="1">
    <location>
        <begin position="12"/>
        <end position="33"/>
    </location>
</feature>
<reference evidence="3 4" key="1">
    <citation type="journal article" date="2019" name="Front. Microbiol.">
        <title>Genomes of Neutrophilic Sulfur-Oxidizing Chemolithoautotrophs Representing 9 Proteobacterial Species From 8 Genera.</title>
        <authorList>
            <person name="Watanabe T."/>
            <person name="Kojima H."/>
            <person name="Umezawa K."/>
            <person name="Hori C."/>
            <person name="Takasuka T.E."/>
            <person name="Kato Y."/>
            <person name="Fukui M."/>
        </authorList>
    </citation>
    <scope>NUCLEOTIDE SEQUENCE [LARGE SCALE GENOMIC DNA]</scope>
    <source>
        <strain evidence="3 4">TTN</strain>
    </source>
</reference>
<keyword evidence="1" id="KW-0812">Transmembrane</keyword>
<evidence type="ECO:0000259" key="2">
    <source>
        <dbReference type="Pfam" id="PF06181"/>
    </source>
</evidence>
<evidence type="ECO:0000313" key="3">
    <source>
        <dbReference type="EMBL" id="GBL45240.1"/>
    </source>
</evidence>
<feature type="transmembrane region" description="Helical" evidence="1">
    <location>
        <begin position="284"/>
        <end position="304"/>
    </location>
</feature>
<name>A0A401JCH2_9PROT</name>
<dbReference type="Proteomes" id="UP000286806">
    <property type="component" value="Unassembled WGS sequence"/>
</dbReference>
<protein>
    <submittedName>
        <fullName evidence="3">Membrane protein related to purine degradation</fullName>
    </submittedName>
</protein>
<evidence type="ECO:0000313" key="4">
    <source>
        <dbReference type="Proteomes" id="UP000286806"/>
    </source>
</evidence>
<dbReference type="RefSeq" id="WP_124704069.1">
    <property type="nucleotide sequence ID" value="NZ_BGOW01000007.1"/>
</dbReference>
<dbReference type="GO" id="GO:0009055">
    <property type="term" value="F:electron transfer activity"/>
    <property type="evidence" value="ECO:0007669"/>
    <property type="project" value="InterPro"/>
</dbReference>
<feature type="transmembrane region" description="Helical" evidence="1">
    <location>
        <begin position="179"/>
        <end position="198"/>
    </location>
</feature>
<evidence type="ECO:0000256" key="1">
    <source>
        <dbReference type="SAM" id="Phobius"/>
    </source>
</evidence>
<sequence length="399" mass="43613">MNPYWLDWLNLLGRWLHLISGIAWIGASFYFVWLDNHLLQPKNPDDSDKGIAGEVWSVHGGGFYHAQKYRVAPQLLPEPLHWFKWEAYTTWLSGFFMLCLVYYVGAGTYLIDPAVAALSPMEAITIGLGTLVLGWLFYDGLCRSPLGRNDRQLGLAVAMLAAAAAWGLCHVFSGRGAFIHYGAMLGTLMVANVFFVIIPGQRELIKAKLAGREPDPAPGLKARQRSLHNTYFTLPVIFTMMSNHYAMVFNHPYNWVLLIAISIAGAAIRVYFVARHKGHASPVPIVLGVVLLAGVAFAISPASAPQAVASVNTADQFAQVVHIVQNRCASCHAEKVTQAGFVAAPKGVMLDTPERIASHATQIYQQVSSRAMPLGNLTGMTDQERQFIVAWGIAGGPSK</sequence>
<keyword evidence="4" id="KW-1185">Reference proteome</keyword>
<dbReference type="EMBL" id="BGOW01000007">
    <property type="protein sequence ID" value="GBL45240.1"/>
    <property type="molecule type" value="Genomic_DNA"/>
</dbReference>
<organism evidence="3 4">
    <name type="scientific">Sulfuriferula multivorans</name>
    <dbReference type="NCBI Taxonomy" id="1559896"/>
    <lineage>
        <taxon>Bacteria</taxon>
        <taxon>Pseudomonadati</taxon>
        <taxon>Pseudomonadota</taxon>
        <taxon>Betaproteobacteria</taxon>
        <taxon>Nitrosomonadales</taxon>
        <taxon>Sulfuricellaceae</taxon>
        <taxon>Sulfuriferula</taxon>
    </lineage>
</organism>
<dbReference type="GO" id="GO:0020037">
    <property type="term" value="F:heme binding"/>
    <property type="evidence" value="ECO:0007669"/>
    <property type="project" value="InterPro"/>
</dbReference>
<feature type="domain" description="Urate oxidase N-terminal" evidence="2">
    <location>
        <begin position="4"/>
        <end position="299"/>
    </location>
</feature>
<dbReference type="InterPro" id="IPR010389">
    <property type="entry name" value="Urate_ox_N"/>
</dbReference>
<dbReference type="SUPFAM" id="SSF46626">
    <property type="entry name" value="Cytochrome c"/>
    <property type="match status" value="1"/>
</dbReference>
<feature type="transmembrane region" description="Helical" evidence="1">
    <location>
        <begin position="123"/>
        <end position="141"/>
    </location>
</feature>
<feature type="transmembrane region" description="Helical" evidence="1">
    <location>
        <begin position="153"/>
        <end position="173"/>
    </location>
</feature>
<dbReference type="AlphaFoldDB" id="A0A401JCH2"/>
<accession>A0A401JCH2</accession>
<dbReference type="OrthoDB" id="9787495at2"/>
<feature type="transmembrane region" description="Helical" evidence="1">
    <location>
        <begin position="91"/>
        <end position="111"/>
    </location>
</feature>
<proteinExistence type="predicted"/>